<dbReference type="Gene3D" id="3.50.90.10">
    <property type="entry name" value="YerB-like"/>
    <property type="match status" value="1"/>
</dbReference>
<dbReference type="Pfam" id="PF11258">
    <property type="entry name" value="DUF3048"/>
    <property type="match status" value="1"/>
</dbReference>
<proteinExistence type="predicted"/>
<feature type="region of interest" description="Disordered" evidence="1">
    <location>
        <begin position="30"/>
        <end position="61"/>
    </location>
</feature>
<feature type="compositionally biased region" description="Low complexity" evidence="1">
    <location>
        <begin position="36"/>
        <end position="52"/>
    </location>
</feature>
<dbReference type="Proteomes" id="UP000515561">
    <property type="component" value="Chromosome"/>
</dbReference>
<organism evidence="4 5">
    <name type="scientific">Anaerocolumna cellulosilytica</name>
    <dbReference type="NCBI Taxonomy" id="433286"/>
    <lineage>
        <taxon>Bacteria</taxon>
        <taxon>Bacillati</taxon>
        <taxon>Bacillota</taxon>
        <taxon>Clostridia</taxon>
        <taxon>Lachnospirales</taxon>
        <taxon>Lachnospiraceae</taxon>
        <taxon>Anaerocolumna</taxon>
    </lineage>
</organism>
<dbReference type="InterPro" id="IPR023158">
    <property type="entry name" value="YerB-like_sf"/>
</dbReference>
<dbReference type="SUPFAM" id="SSF159774">
    <property type="entry name" value="YerB-like"/>
    <property type="match status" value="1"/>
</dbReference>
<dbReference type="KEGG" id="acel:acsn021_29590"/>
<name>A0A6S6R7F5_9FIRM</name>
<evidence type="ECO:0000313" key="4">
    <source>
        <dbReference type="EMBL" id="BCJ95390.1"/>
    </source>
</evidence>
<reference evidence="4 5" key="1">
    <citation type="journal article" date="2016" name="Int. J. Syst. Evol. Microbiol.">
        <title>Descriptions of Anaerotaenia torta gen. nov., sp. nov. and Anaerocolumna cellulosilytica gen. nov., sp. nov. isolated from a methanogenic reactor of cattle waste.</title>
        <authorList>
            <person name="Uek A."/>
            <person name="Ohtaki Y."/>
            <person name="Kaku N."/>
            <person name="Ueki K."/>
        </authorList>
    </citation>
    <scope>NUCLEOTIDE SEQUENCE [LARGE SCALE GENOMIC DNA]</scope>
    <source>
        <strain evidence="4 5">SN021</strain>
    </source>
</reference>
<feature type="domain" description="DUF3048" evidence="2">
    <location>
        <begin position="67"/>
        <end position="209"/>
    </location>
</feature>
<gene>
    <name evidence="4" type="ORF">acsn021_29590</name>
</gene>
<evidence type="ECO:0000259" key="3">
    <source>
        <dbReference type="Pfam" id="PF17479"/>
    </source>
</evidence>
<dbReference type="PROSITE" id="PS51257">
    <property type="entry name" value="PROKAR_LIPOPROTEIN"/>
    <property type="match status" value="1"/>
</dbReference>
<evidence type="ECO:0000256" key="1">
    <source>
        <dbReference type="SAM" id="MobiDB-lite"/>
    </source>
</evidence>
<protein>
    <submittedName>
        <fullName evidence="4">Uncharacterized protein</fullName>
    </submittedName>
</protein>
<dbReference type="InterPro" id="IPR035328">
    <property type="entry name" value="DUF3048_C"/>
</dbReference>
<feature type="domain" description="DUF3048" evidence="3">
    <location>
        <begin position="239"/>
        <end position="350"/>
    </location>
</feature>
<sequence length="368" mass="41966">MKKRIHYIALITSILVMTMLTMAGCKKNKENEDEASVTPTVTSTPTISPVPTEEVENHENEVRSKITGLWIPKENGNKRPYAIMLNNIKLASPQSGTKEAGILYEALVEGGITRLMGIYEDLNEKRIGSVRSARHYYVSIADEYEAIYVHFGETSYATKKIKELGIDNLSGLTGISDTVFFRDKSIKAPHNAFATKEGILKGTQTKGYSMEYSENYESHFKFYEKDTDLQSKELAEKVTLMFSNYASPYFTYDREKKQYNRFQYDKEHVDYNTGEQLVFKNIIVQFVKEWNIDKNGYQTMELENASGNGYYITNGLKIDITWKKNESTGKMRYYDAQGNELTMNAGKTYIALFPNDRTSDVVLAGNSQ</sequence>
<dbReference type="EMBL" id="AP023367">
    <property type="protein sequence ID" value="BCJ95390.1"/>
    <property type="molecule type" value="Genomic_DNA"/>
</dbReference>
<keyword evidence="5" id="KW-1185">Reference proteome</keyword>
<accession>A0A6S6R7F5</accession>
<dbReference type="Pfam" id="PF17479">
    <property type="entry name" value="DUF3048_C"/>
    <property type="match status" value="1"/>
</dbReference>
<dbReference type="InterPro" id="IPR021416">
    <property type="entry name" value="DUF3048_N"/>
</dbReference>
<evidence type="ECO:0000313" key="5">
    <source>
        <dbReference type="Proteomes" id="UP000515561"/>
    </source>
</evidence>
<dbReference type="AlphaFoldDB" id="A0A6S6R7F5"/>
<dbReference type="RefSeq" id="WP_184094243.1">
    <property type="nucleotide sequence ID" value="NZ_AP023367.1"/>
</dbReference>
<evidence type="ECO:0000259" key="2">
    <source>
        <dbReference type="Pfam" id="PF11258"/>
    </source>
</evidence>